<keyword evidence="1" id="KW-0812">Transmembrane</keyword>
<dbReference type="AlphaFoldDB" id="A0A1E7JJB0"/>
<gene>
    <name evidence="2" type="ORF">AN215_15435</name>
</gene>
<evidence type="ECO:0000313" key="2">
    <source>
        <dbReference type="EMBL" id="OEU87734.1"/>
    </source>
</evidence>
<organism evidence="2 3">
    <name type="scientific">Streptomyces abyssalis</name>
    <dbReference type="NCBI Taxonomy" id="933944"/>
    <lineage>
        <taxon>Bacteria</taxon>
        <taxon>Bacillati</taxon>
        <taxon>Actinomycetota</taxon>
        <taxon>Actinomycetes</taxon>
        <taxon>Kitasatosporales</taxon>
        <taxon>Streptomycetaceae</taxon>
        <taxon>Streptomyces</taxon>
    </lineage>
</organism>
<feature type="transmembrane region" description="Helical" evidence="1">
    <location>
        <begin position="40"/>
        <end position="59"/>
    </location>
</feature>
<keyword evidence="1" id="KW-1133">Transmembrane helix</keyword>
<evidence type="ECO:0000313" key="3">
    <source>
        <dbReference type="Proteomes" id="UP000176087"/>
    </source>
</evidence>
<feature type="transmembrane region" description="Helical" evidence="1">
    <location>
        <begin position="65"/>
        <end position="86"/>
    </location>
</feature>
<dbReference type="EMBL" id="LJGT01000040">
    <property type="protein sequence ID" value="OEU87734.1"/>
    <property type="molecule type" value="Genomic_DNA"/>
</dbReference>
<protein>
    <submittedName>
        <fullName evidence="2">Uncharacterized protein</fullName>
    </submittedName>
</protein>
<evidence type="ECO:0000256" key="1">
    <source>
        <dbReference type="SAM" id="Phobius"/>
    </source>
</evidence>
<keyword evidence="3" id="KW-1185">Reference proteome</keyword>
<comment type="caution">
    <text evidence="2">The sequence shown here is derived from an EMBL/GenBank/DDBJ whole genome shotgun (WGS) entry which is preliminary data.</text>
</comment>
<dbReference type="RefSeq" id="WP_070013575.1">
    <property type="nucleotide sequence ID" value="NZ_LJGT01000040.1"/>
</dbReference>
<name>A0A1E7JJB0_9ACTN</name>
<reference evidence="2 3" key="1">
    <citation type="journal article" date="2016" name="Front. Microbiol.">
        <title>Comparative Genomics Analysis of Streptomyces Species Reveals Their Adaptation to the Marine Environment and Their Diversity at the Genomic Level.</title>
        <authorList>
            <person name="Tian X."/>
            <person name="Zhang Z."/>
            <person name="Yang T."/>
            <person name="Chen M."/>
            <person name="Li J."/>
            <person name="Chen F."/>
            <person name="Yang J."/>
            <person name="Li W."/>
            <person name="Zhang B."/>
            <person name="Zhang Z."/>
            <person name="Wu J."/>
            <person name="Zhang C."/>
            <person name="Long L."/>
            <person name="Xiao J."/>
        </authorList>
    </citation>
    <scope>NUCLEOTIDE SEQUENCE [LARGE SCALE GENOMIC DNA]</scope>
    <source>
        <strain evidence="2 3">SCSIO 10390</strain>
    </source>
</reference>
<dbReference type="STRING" id="933944.AN215_15435"/>
<sequence length="98" mass="10561">MLEDGGVEARRGRPSRGAVAWAWLRRWFWRFMAGRSARTFVFAGFFGAMGIAGAVRTVAVGGRYLTALGQLGLGLLGTGLAAAWIVQYANRRGSRRGG</sequence>
<accession>A0A1E7JJB0</accession>
<proteinExistence type="predicted"/>
<dbReference type="Proteomes" id="UP000176087">
    <property type="component" value="Unassembled WGS sequence"/>
</dbReference>
<keyword evidence="1" id="KW-0472">Membrane</keyword>